<comment type="caution">
    <text evidence="3">The sequence shown here is derived from an EMBL/GenBank/DDBJ whole genome shotgun (WGS) entry which is preliminary data.</text>
</comment>
<keyword evidence="2" id="KW-1133">Transmembrane helix</keyword>
<dbReference type="EMBL" id="JADDOJ010000066">
    <property type="protein sequence ID" value="MBE7941827.1"/>
    <property type="molecule type" value="Genomic_DNA"/>
</dbReference>
<gene>
    <name evidence="3" type="ORF">IM725_14700</name>
</gene>
<evidence type="ECO:0008006" key="5">
    <source>
        <dbReference type="Google" id="ProtNLM"/>
    </source>
</evidence>
<name>A0ABR9SII7_9BURK</name>
<reference evidence="3 4" key="1">
    <citation type="submission" date="2020-10" db="EMBL/GenBank/DDBJ databases">
        <title>Draft genome of Ramlibacter aquaticus LMG 30558.</title>
        <authorList>
            <person name="Props R."/>
        </authorList>
    </citation>
    <scope>NUCLEOTIDE SEQUENCE [LARGE SCALE GENOMIC DNA]</scope>
    <source>
        <strain evidence="3 4">LMG 30558</strain>
    </source>
</reference>
<sequence length="97" mass="10787">MDSLFALIQWPAMAVTLLAAWLVSCPGRRRRYWGFWCFIVSNVMWIAWGWHDGAYSLIALQAGLFLLNLRGERQNEPSHATAPAGTAGARASPPQSQ</sequence>
<keyword evidence="2" id="KW-0812">Transmembrane</keyword>
<proteinExistence type="predicted"/>
<dbReference type="RefSeq" id="WP_193781390.1">
    <property type="nucleotide sequence ID" value="NZ_JADDOJ010000066.1"/>
</dbReference>
<dbReference type="Proteomes" id="UP000715965">
    <property type="component" value="Unassembled WGS sequence"/>
</dbReference>
<keyword evidence="4" id="KW-1185">Reference proteome</keyword>
<feature type="compositionally biased region" description="Low complexity" evidence="1">
    <location>
        <begin position="77"/>
        <end position="97"/>
    </location>
</feature>
<protein>
    <recommendedName>
        <fullName evidence="5">Amino acid transporter</fullName>
    </recommendedName>
</protein>
<keyword evidence="2" id="KW-0472">Membrane</keyword>
<evidence type="ECO:0000313" key="4">
    <source>
        <dbReference type="Proteomes" id="UP000715965"/>
    </source>
</evidence>
<accession>A0ABR9SII7</accession>
<evidence type="ECO:0000256" key="2">
    <source>
        <dbReference type="SAM" id="Phobius"/>
    </source>
</evidence>
<feature type="transmembrane region" description="Helical" evidence="2">
    <location>
        <begin position="32"/>
        <end position="48"/>
    </location>
</feature>
<feature type="transmembrane region" description="Helical" evidence="2">
    <location>
        <begin position="6"/>
        <end position="25"/>
    </location>
</feature>
<organism evidence="3 4">
    <name type="scientific">Ramlibacter aquaticus</name>
    <dbReference type="NCBI Taxonomy" id="2780094"/>
    <lineage>
        <taxon>Bacteria</taxon>
        <taxon>Pseudomonadati</taxon>
        <taxon>Pseudomonadota</taxon>
        <taxon>Betaproteobacteria</taxon>
        <taxon>Burkholderiales</taxon>
        <taxon>Comamonadaceae</taxon>
        <taxon>Ramlibacter</taxon>
    </lineage>
</organism>
<evidence type="ECO:0000256" key="1">
    <source>
        <dbReference type="SAM" id="MobiDB-lite"/>
    </source>
</evidence>
<feature type="region of interest" description="Disordered" evidence="1">
    <location>
        <begin position="75"/>
        <end position="97"/>
    </location>
</feature>
<evidence type="ECO:0000313" key="3">
    <source>
        <dbReference type="EMBL" id="MBE7941827.1"/>
    </source>
</evidence>